<feature type="compositionally biased region" description="Basic and acidic residues" evidence="1">
    <location>
        <begin position="242"/>
        <end position="288"/>
    </location>
</feature>
<evidence type="ECO:0000313" key="3">
    <source>
        <dbReference type="Proteomes" id="UP001362999"/>
    </source>
</evidence>
<dbReference type="AlphaFoldDB" id="A0AAW0AVI2"/>
<accession>A0AAW0AVI2</accession>
<comment type="caution">
    <text evidence="2">The sequence shown here is derived from an EMBL/GenBank/DDBJ whole genome shotgun (WGS) entry which is preliminary data.</text>
</comment>
<name>A0AAW0AVI2_9AGAR</name>
<feature type="region of interest" description="Disordered" evidence="1">
    <location>
        <begin position="39"/>
        <end position="59"/>
    </location>
</feature>
<feature type="compositionally biased region" description="Basic and acidic residues" evidence="1">
    <location>
        <begin position="41"/>
        <end position="50"/>
    </location>
</feature>
<proteinExistence type="predicted"/>
<protein>
    <submittedName>
        <fullName evidence="2">Uncharacterized protein</fullName>
    </submittedName>
</protein>
<feature type="region of interest" description="Disordered" evidence="1">
    <location>
        <begin position="242"/>
        <end position="330"/>
    </location>
</feature>
<dbReference type="EMBL" id="JAWWNJ010000048">
    <property type="protein sequence ID" value="KAK7017208.1"/>
    <property type="molecule type" value="Genomic_DNA"/>
</dbReference>
<dbReference type="Proteomes" id="UP001362999">
    <property type="component" value="Unassembled WGS sequence"/>
</dbReference>
<sequence>MSSIDGDSLEMGGDDDRHDLAKLAAMVMKMVVVMDPSTTREGADDLDRGSQQRGARGNGHALWTVTMRLSTASLRILSTALPIPPPHLFSSPLPTHPQSTYVGGQSFALPSTIPIPSSFSFAYTTAPAPSLLRLPLASSRATRSRRAVDSVSSEVRRKARAVVSVSVSPGSCVNVERLGLMGLEEEERVRKQKNTPPRTISEAAMLAPTAAAIAVTVPLLVLVLSLETLMMVAVGSDSDAETLGRADVGTKSDADETADEGREESLMKPEENEIGGCERKTDRLKEMAFKPLPKGPKSRLGSPRCSAASSGGRQVGVGGHSHGQRDRKRKARCSACIWRRRRGELAAGASCELGRW</sequence>
<organism evidence="2 3">
    <name type="scientific">Favolaschia claudopus</name>
    <dbReference type="NCBI Taxonomy" id="2862362"/>
    <lineage>
        <taxon>Eukaryota</taxon>
        <taxon>Fungi</taxon>
        <taxon>Dikarya</taxon>
        <taxon>Basidiomycota</taxon>
        <taxon>Agaricomycotina</taxon>
        <taxon>Agaricomycetes</taxon>
        <taxon>Agaricomycetidae</taxon>
        <taxon>Agaricales</taxon>
        <taxon>Marasmiineae</taxon>
        <taxon>Mycenaceae</taxon>
        <taxon>Favolaschia</taxon>
    </lineage>
</organism>
<keyword evidence="3" id="KW-1185">Reference proteome</keyword>
<gene>
    <name evidence="2" type="ORF">R3P38DRAFT_2784887</name>
</gene>
<reference evidence="2 3" key="1">
    <citation type="journal article" date="2024" name="J Genomics">
        <title>Draft genome sequencing and assembly of Favolaschia claudopus CIRM-BRFM 2984 isolated from oak limbs.</title>
        <authorList>
            <person name="Navarro D."/>
            <person name="Drula E."/>
            <person name="Chaduli D."/>
            <person name="Cazenave R."/>
            <person name="Ahrendt S."/>
            <person name="Wang J."/>
            <person name="Lipzen A."/>
            <person name="Daum C."/>
            <person name="Barry K."/>
            <person name="Grigoriev I.V."/>
            <person name="Favel A."/>
            <person name="Rosso M.N."/>
            <person name="Martin F."/>
        </authorList>
    </citation>
    <scope>NUCLEOTIDE SEQUENCE [LARGE SCALE GENOMIC DNA]</scope>
    <source>
        <strain evidence="2 3">CIRM-BRFM 2984</strain>
    </source>
</reference>
<evidence type="ECO:0000256" key="1">
    <source>
        <dbReference type="SAM" id="MobiDB-lite"/>
    </source>
</evidence>
<evidence type="ECO:0000313" key="2">
    <source>
        <dbReference type="EMBL" id="KAK7017208.1"/>
    </source>
</evidence>